<dbReference type="AlphaFoldDB" id="A0A6B0SN55"/>
<reference evidence="2 3" key="1">
    <citation type="submission" date="2019-12" db="EMBL/GenBank/DDBJ databases">
        <title>Isolation and characterization of three novel carbon monoxide-oxidizing members of Halobacteria from salione crusts and soils.</title>
        <authorList>
            <person name="Myers M.R."/>
            <person name="King G.M."/>
        </authorList>
    </citation>
    <scope>NUCLEOTIDE SEQUENCE [LARGE SCALE GENOMIC DNA]</scope>
    <source>
        <strain evidence="2 3">PCN9</strain>
    </source>
</reference>
<name>A0A6B0SN55_9EURY</name>
<evidence type="ECO:0000313" key="2">
    <source>
        <dbReference type="EMBL" id="MXR20412.1"/>
    </source>
</evidence>
<comment type="caution">
    <text evidence="2">The sequence shown here is derived from an EMBL/GenBank/DDBJ whole genome shotgun (WGS) entry which is preliminary data.</text>
</comment>
<evidence type="ECO:0000313" key="3">
    <source>
        <dbReference type="Proteomes" id="UP000471521"/>
    </source>
</evidence>
<feature type="region of interest" description="Disordered" evidence="1">
    <location>
        <begin position="1"/>
        <end position="57"/>
    </location>
</feature>
<feature type="compositionally biased region" description="Low complexity" evidence="1">
    <location>
        <begin position="1"/>
        <end position="14"/>
    </location>
</feature>
<organism evidence="2 3">
    <name type="scientific">Halobacterium bonnevillei</name>
    <dbReference type="NCBI Taxonomy" id="2692200"/>
    <lineage>
        <taxon>Archaea</taxon>
        <taxon>Methanobacteriati</taxon>
        <taxon>Methanobacteriota</taxon>
        <taxon>Stenosarchaea group</taxon>
        <taxon>Halobacteria</taxon>
        <taxon>Halobacteriales</taxon>
        <taxon>Halobacteriaceae</taxon>
        <taxon>Halobacterium</taxon>
    </lineage>
</organism>
<accession>A0A6B0SN55</accession>
<sequence length="57" mass="6115">MGIANRTTAGTDGRTGTERHGDRAATRHGATASTETTHHVLVSATGTERRARDERVR</sequence>
<feature type="compositionally biased region" description="Basic and acidic residues" evidence="1">
    <location>
        <begin position="47"/>
        <end position="57"/>
    </location>
</feature>
<keyword evidence="3" id="KW-1185">Reference proteome</keyword>
<evidence type="ECO:0000256" key="1">
    <source>
        <dbReference type="SAM" id="MobiDB-lite"/>
    </source>
</evidence>
<feature type="compositionally biased region" description="Basic and acidic residues" evidence="1">
    <location>
        <begin position="15"/>
        <end position="25"/>
    </location>
</feature>
<dbReference type="Proteomes" id="UP000471521">
    <property type="component" value="Unassembled WGS sequence"/>
</dbReference>
<proteinExistence type="predicted"/>
<dbReference type="EMBL" id="WUUU01000041">
    <property type="protein sequence ID" value="MXR20412.1"/>
    <property type="molecule type" value="Genomic_DNA"/>
</dbReference>
<protein>
    <submittedName>
        <fullName evidence="2">Uncharacterized protein</fullName>
    </submittedName>
</protein>
<dbReference type="RefSeq" id="WP_159525960.1">
    <property type="nucleotide sequence ID" value="NZ_WUUU01000041.1"/>
</dbReference>
<gene>
    <name evidence="2" type="ORF">GRX66_07265</name>
</gene>